<evidence type="ECO:0000259" key="4">
    <source>
        <dbReference type="PROSITE" id="PS01124"/>
    </source>
</evidence>
<dbReference type="PANTHER" id="PTHR47894:SF1">
    <property type="entry name" value="HTH-TYPE TRANSCRIPTIONAL REGULATOR VQSM"/>
    <property type="match status" value="1"/>
</dbReference>
<accession>A0A4U1BJN3</accession>
<dbReference type="GO" id="GO:0003700">
    <property type="term" value="F:DNA-binding transcription factor activity"/>
    <property type="evidence" value="ECO:0007669"/>
    <property type="project" value="InterPro"/>
</dbReference>
<evidence type="ECO:0000256" key="2">
    <source>
        <dbReference type="ARBA" id="ARBA00023125"/>
    </source>
</evidence>
<dbReference type="GO" id="GO:0005829">
    <property type="term" value="C:cytosol"/>
    <property type="evidence" value="ECO:0007669"/>
    <property type="project" value="TreeGrafter"/>
</dbReference>
<dbReference type="InterPro" id="IPR009057">
    <property type="entry name" value="Homeodomain-like_sf"/>
</dbReference>
<reference evidence="5 6" key="1">
    <citation type="submission" date="2019-04" db="EMBL/GenBank/DDBJ databases">
        <authorList>
            <person name="Hwang J.C."/>
        </authorList>
    </citation>
    <scope>NUCLEOTIDE SEQUENCE [LARGE SCALE GENOMIC DNA]</scope>
    <source>
        <strain evidence="5 6">IMCC35002</strain>
    </source>
</reference>
<organism evidence="5 6">
    <name type="scientific">Ferrimonas aestuarii</name>
    <dbReference type="NCBI Taxonomy" id="2569539"/>
    <lineage>
        <taxon>Bacteria</taxon>
        <taxon>Pseudomonadati</taxon>
        <taxon>Pseudomonadota</taxon>
        <taxon>Gammaproteobacteria</taxon>
        <taxon>Alteromonadales</taxon>
        <taxon>Ferrimonadaceae</taxon>
        <taxon>Ferrimonas</taxon>
    </lineage>
</organism>
<keyword evidence="6" id="KW-1185">Reference proteome</keyword>
<name>A0A4U1BJN3_9GAMM</name>
<dbReference type="SUPFAM" id="SSF46689">
    <property type="entry name" value="Homeodomain-like"/>
    <property type="match status" value="1"/>
</dbReference>
<evidence type="ECO:0000256" key="1">
    <source>
        <dbReference type="ARBA" id="ARBA00023015"/>
    </source>
</evidence>
<keyword evidence="1" id="KW-0805">Transcription regulation</keyword>
<keyword evidence="3" id="KW-0804">Transcription</keyword>
<dbReference type="Gene3D" id="1.10.10.60">
    <property type="entry name" value="Homeodomain-like"/>
    <property type="match status" value="1"/>
</dbReference>
<dbReference type="RefSeq" id="WP_136864682.1">
    <property type="nucleotide sequence ID" value="NZ_SWCJ01000017.1"/>
</dbReference>
<dbReference type="SMART" id="SM00342">
    <property type="entry name" value="HTH_ARAC"/>
    <property type="match status" value="1"/>
</dbReference>
<proteinExistence type="predicted"/>
<dbReference type="GO" id="GO:0000976">
    <property type="term" value="F:transcription cis-regulatory region binding"/>
    <property type="evidence" value="ECO:0007669"/>
    <property type="project" value="TreeGrafter"/>
</dbReference>
<gene>
    <name evidence="5" type="ORF">FCL42_17270</name>
</gene>
<feature type="domain" description="HTH araC/xylS-type" evidence="4">
    <location>
        <begin position="239"/>
        <end position="338"/>
    </location>
</feature>
<evidence type="ECO:0000256" key="3">
    <source>
        <dbReference type="ARBA" id="ARBA00023163"/>
    </source>
</evidence>
<dbReference type="PANTHER" id="PTHR47894">
    <property type="entry name" value="HTH-TYPE TRANSCRIPTIONAL REGULATOR GADX"/>
    <property type="match status" value="1"/>
</dbReference>
<dbReference type="OrthoDB" id="5582699at2"/>
<dbReference type="EMBL" id="SWCJ01000017">
    <property type="protein sequence ID" value="TKB51777.1"/>
    <property type="molecule type" value="Genomic_DNA"/>
</dbReference>
<dbReference type="Proteomes" id="UP000305675">
    <property type="component" value="Unassembled WGS sequence"/>
</dbReference>
<dbReference type="Pfam" id="PF12833">
    <property type="entry name" value="HTH_18"/>
    <property type="match status" value="1"/>
</dbReference>
<dbReference type="InterPro" id="IPR032687">
    <property type="entry name" value="AraC-type_N"/>
</dbReference>
<dbReference type="PROSITE" id="PS01124">
    <property type="entry name" value="HTH_ARAC_FAMILY_2"/>
    <property type="match status" value="1"/>
</dbReference>
<protein>
    <submittedName>
        <fullName evidence="5">AraC family transcriptional regulator</fullName>
    </submittedName>
</protein>
<evidence type="ECO:0000313" key="5">
    <source>
        <dbReference type="EMBL" id="TKB51777.1"/>
    </source>
</evidence>
<dbReference type="InterPro" id="IPR018060">
    <property type="entry name" value="HTH_AraC"/>
</dbReference>
<keyword evidence="2" id="KW-0238">DNA-binding</keyword>
<evidence type="ECO:0000313" key="6">
    <source>
        <dbReference type="Proteomes" id="UP000305675"/>
    </source>
</evidence>
<sequence>MTSLRRIAGFQSKCIDSQLLPATLLQLFQQRGLDQEQLLRGTKLFATDIEAGAAISSEQLLKLLLRAQQMWPGPDLAFALAQHWLGSQSGPLTNGLVCAPTLGHALALWHRYHWLTQPWLNLRHWRCDDTEHWLINIDLGLEPIAPLLMELCCASLTATLKRLGLASVDWQFGFPHRRPNHWHQYDKYLGGQLQFEFPAFKLSLSRQALSRPLPMADATAYQLAWQQTRRALTQQPLRHGLPATIRHRLYQQPGLTLPEMALHLQTSPATLKRRLSQHHTSYQKLQDQARLNQALYLLTKEGACNRDIAHKLQFADVGNFRRSFKRWTGFLPSQLIHN</sequence>
<dbReference type="AlphaFoldDB" id="A0A4U1BJN3"/>
<comment type="caution">
    <text evidence="5">The sequence shown here is derived from an EMBL/GenBank/DDBJ whole genome shotgun (WGS) entry which is preliminary data.</text>
</comment>
<dbReference type="Pfam" id="PF12625">
    <property type="entry name" value="Arabinose_bd"/>
    <property type="match status" value="1"/>
</dbReference>